<dbReference type="EMBL" id="DROM01000096">
    <property type="protein sequence ID" value="HHH12892.1"/>
    <property type="molecule type" value="Genomic_DNA"/>
</dbReference>
<accession>A0A7C5IXZ1</accession>
<dbReference type="AlphaFoldDB" id="A0A7C5IXZ1"/>
<dbReference type="PANTHER" id="PTHR35004">
    <property type="entry name" value="TRANSPOSASE RV3428C-RELATED"/>
    <property type="match status" value="1"/>
</dbReference>
<dbReference type="InterPro" id="IPR009057">
    <property type="entry name" value="Homeodomain-like_sf"/>
</dbReference>
<name>A0A7C5IXZ1_9GAMM</name>
<dbReference type="SUPFAM" id="SSF46689">
    <property type="entry name" value="Homeodomain-like"/>
    <property type="match status" value="1"/>
</dbReference>
<dbReference type="Gene3D" id="1.10.10.10">
    <property type="entry name" value="Winged helix-like DNA-binding domain superfamily/Winged helix DNA-binding domain"/>
    <property type="match status" value="1"/>
</dbReference>
<dbReference type="Proteomes" id="UP000886100">
    <property type="component" value="Unassembled WGS sequence"/>
</dbReference>
<organism evidence="3">
    <name type="scientific">Thiolapillus brandeum</name>
    <dbReference type="NCBI Taxonomy" id="1076588"/>
    <lineage>
        <taxon>Bacteria</taxon>
        <taxon>Pseudomonadati</taxon>
        <taxon>Pseudomonadota</taxon>
        <taxon>Gammaproteobacteria</taxon>
        <taxon>Chromatiales</taxon>
        <taxon>Sedimenticolaceae</taxon>
        <taxon>Thiolapillus</taxon>
    </lineage>
</organism>
<dbReference type="InterPro" id="IPR054353">
    <property type="entry name" value="IstA-like_C"/>
</dbReference>
<dbReference type="InterPro" id="IPR036397">
    <property type="entry name" value="RNaseH_sf"/>
</dbReference>
<evidence type="ECO:0000256" key="1">
    <source>
        <dbReference type="ARBA" id="ARBA00009277"/>
    </source>
</evidence>
<protein>
    <submittedName>
        <fullName evidence="3">IS21 family transposase</fullName>
    </submittedName>
</protein>
<sequence>MARLSREERMTIKTLTEKQLSNREVARLLAVSEGTVRYHRRRMATGAVDGRSRQQPLAAAWQEAIKAYLQDRDEPSPSNVAELHAHLVAEHDYPGSLRSLQRYVRKHWPPPPRRARRRVETPPGAQAQADWAHFPGVWVAGVRQDLYAFEMQLSWSRHCALVWSDRKHQLAWLSVHNEAFRRLQGIPACVRVDNEKTAVSRGAGAWGTLNPAYRSYARAVRFHIDLCPPRTPQAKGKVERRIRDHRSGLDPYRRHWESLAELQAVTDERLAGLARRRRCPATGTDVETAWHREREYLAPVLPVLPEPFDTVATRRVGEDGLVAFEHRQYSVPFRLLGERVEVRGCSRTVQIFHDGALVASHPRHTHARLLLDPAHYQGPSTDRVIAPPPLGKMGQRLQELAAMAPEQRPLDLYAALVEVAR</sequence>
<reference evidence="3" key="1">
    <citation type="journal article" date="2020" name="mSystems">
        <title>Genome- and Community-Level Interaction Insights into Carbon Utilization and Element Cycling Functions of Hydrothermarchaeota in Hydrothermal Sediment.</title>
        <authorList>
            <person name="Zhou Z."/>
            <person name="Liu Y."/>
            <person name="Xu W."/>
            <person name="Pan J."/>
            <person name="Luo Z.H."/>
            <person name="Li M."/>
        </authorList>
    </citation>
    <scope>NUCLEOTIDE SEQUENCE [LARGE SCALE GENOMIC DNA]</scope>
    <source>
        <strain evidence="3">HyVt-535</strain>
    </source>
</reference>
<feature type="domain" description="Integrase catalytic" evidence="2">
    <location>
        <begin position="118"/>
        <end position="295"/>
    </location>
</feature>
<dbReference type="GO" id="GO:0015074">
    <property type="term" value="P:DNA integration"/>
    <property type="evidence" value="ECO:0007669"/>
    <property type="project" value="InterPro"/>
</dbReference>
<proteinExistence type="inferred from homology"/>
<comment type="similarity">
    <text evidence="1">Belongs to the transposase IS21/IS408/IS1162 family.</text>
</comment>
<dbReference type="GO" id="GO:0003676">
    <property type="term" value="F:nucleic acid binding"/>
    <property type="evidence" value="ECO:0007669"/>
    <property type="project" value="InterPro"/>
</dbReference>
<dbReference type="Gene3D" id="3.30.420.10">
    <property type="entry name" value="Ribonuclease H-like superfamily/Ribonuclease H"/>
    <property type="match status" value="1"/>
</dbReference>
<evidence type="ECO:0000313" key="3">
    <source>
        <dbReference type="EMBL" id="HHH12892.1"/>
    </source>
</evidence>
<dbReference type="PANTHER" id="PTHR35004:SF8">
    <property type="entry name" value="TRANSPOSASE RV3428C-RELATED"/>
    <property type="match status" value="1"/>
</dbReference>
<gene>
    <name evidence="3" type="ORF">ENJ98_01525</name>
</gene>
<dbReference type="InterPro" id="IPR012337">
    <property type="entry name" value="RNaseH-like_sf"/>
</dbReference>
<evidence type="ECO:0000259" key="2">
    <source>
        <dbReference type="PROSITE" id="PS50994"/>
    </source>
</evidence>
<dbReference type="NCBIfam" id="NF033546">
    <property type="entry name" value="transpos_IS21"/>
    <property type="match status" value="1"/>
</dbReference>
<dbReference type="SUPFAM" id="SSF53098">
    <property type="entry name" value="Ribonuclease H-like"/>
    <property type="match status" value="1"/>
</dbReference>
<dbReference type="PROSITE" id="PS50994">
    <property type="entry name" value="INTEGRASE"/>
    <property type="match status" value="1"/>
</dbReference>
<dbReference type="InterPro" id="IPR036388">
    <property type="entry name" value="WH-like_DNA-bd_sf"/>
</dbReference>
<comment type="caution">
    <text evidence="3">The sequence shown here is derived from an EMBL/GenBank/DDBJ whole genome shotgun (WGS) entry which is preliminary data.</text>
</comment>
<dbReference type="Pfam" id="PF22483">
    <property type="entry name" value="Mu-transpos_C_2"/>
    <property type="match status" value="1"/>
</dbReference>
<dbReference type="InterPro" id="IPR001584">
    <property type="entry name" value="Integrase_cat-core"/>
</dbReference>